<dbReference type="InterPro" id="IPR006059">
    <property type="entry name" value="SBP"/>
</dbReference>
<protein>
    <recommendedName>
        <fullName evidence="5">Putrescine-binding periplasmic protein</fullName>
    </recommendedName>
</protein>
<sequence length="387" mass="42882">MTNKYFLIAFASFVLAACGGSTTETPAPAQNTAEQDLPYTGPLPQTNGLKIYNWSDYVDPQTVRDFEKKFGIDVTYDVYDSDETLEAKVLTGQSGYDVVGPSNTFVGRQIQTGAYQRIDKSLIPNYQYINPKLLELMREVDPGNEYAVPFFWGTNTFAINTERVKKALGSDKLPDNQWDLIFNPAYTAKLKQCGISYLDSAVEVYPMVLNYLGKNPHSDKPEDIRAATEVLKANRPNIKRFTSSGFINALARGDVCAAIGFGGDLNIAKRRAEEAGGKEKIEVMMPKEGVGIWVDSFAIPKDANNVLNAHRYINYFLTPEVAAKNGDFVTYAPSSLPAKALMDKQFSSDHSIFPSDEDLANSFIMVPLAPDALKEMVREWQQLKVGG</sequence>
<evidence type="ECO:0000313" key="8">
    <source>
        <dbReference type="Proteomes" id="UP000325713"/>
    </source>
</evidence>
<dbReference type="Gene3D" id="3.40.190.10">
    <property type="entry name" value="Periplasmic binding protein-like II"/>
    <property type="match status" value="2"/>
</dbReference>
<reference evidence="7 8" key="1">
    <citation type="submission" date="2018-08" db="EMBL/GenBank/DDBJ databases">
        <title>Neisseria zalophi ATCC BAA-2455 complete genome.</title>
        <authorList>
            <person name="Veseli I.A."/>
            <person name="Buttler R."/>
            <person name="Mascarenhas dos Santos A.C."/>
            <person name="Pombert J.-F."/>
        </authorList>
    </citation>
    <scope>NUCLEOTIDE SEQUENCE [LARGE SCALE GENOMIC DNA]</scope>
    <source>
        <strain evidence="7 8">ATCC BAA-2455</strain>
    </source>
</reference>
<evidence type="ECO:0000313" key="7">
    <source>
        <dbReference type="EMBL" id="QEY26703.1"/>
    </source>
</evidence>
<keyword evidence="2 5" id="KW-0813">Transport</keyword>
<evidence type="ECO:0000256" key="5">
    <source>
        <dbReference type="PIRNR" id="PIRNR019574"/>
    </source>
</evidence>
<dbReference type="GO" id="GO:0019808">
    <property type="term" value="F:polyamine binding"/>
    <property type="evidence" value="ECO:0007669"/>
    <property type="project" value="InterPro"/>
</dbReference>
<keyword evidence="8" id="KW-1185">Reference proteome</keyword>
<dbReference type="SUPFAM" id="SSF53850">
    <property type="entry name" value="Periplasmic binding protein-like II"/>
    <property type="match status" value="1"/>
</dbReference>
<evidence type="ECO:0000256" key="2">
    <source>
        <dbReference type="ARBA" id="ARBA00022448"/>
    </source>
</evidence>
<dbReference type="EMBL" id="CP031700">
    <property type="protein sequence ID" value="QEY26703.1"/>
    <property type="molecule type" value="Genomic_DNA"/>
</dbReference>
<keyword evidence="4 5" id="KW-0574">Periplasm</keyword>
<evidence type="ECO:0000256" key="4">
    <source>
        <dbReference type="ARBA" id="ARBA00022764"/>
    </source>
</evidence>
<dbReference type="AlphaFoldDB" id="A0A5J6PZX4"/>
<organism evidence="7 8">
    <name type="scientific">Neisseria zalophi</name>
    <dbReference type="NCBI Taxonomy" id="640030"/>
    <lineage>
        <taxon>Bacteria</taxon>
        <taxon>Pseudomonadati</taxon>
        <taxon>Pseudomonadota</taxon>
        <taxon>Betaproteobacteria</taxon>
        <taxon>Neisseriales</taxon>
        <taxon>Neisseriaceae</taxon>
        <taxon>Neisseria</taxon>
    </lineage>
</organism>
<dbReference type="PIRSF" id="PIRSF019574">
    <property type="entry name" value="Periplasmic_polyamine_BP"/>
    <property type="match status" value="1"/>
</dbReference>
<dbReference type="Proteomes" id="UP000325713">
    <property type="component" value="Chromosome"/>
</dbReference>
<dbReference type="InterPro" id="IPR001188">
    <property type="entry name" value="Sperm_putr-bd"/>
</dbReference>
<gene>
    <name evidence="7" type="ORF">D0T92_09300</name>
</gene>
<dbReference type="OrthoDB" id="9769319at2"/>
<comment type="similarity">
    <text evidence="5">Belongs to the bacterial solute-binding protein PotD/PotF family.</text>
</comment>
<evidence type="ECO:0000256" key="6">
    <source>
        <dbReference type="SAM" id="SignalP"/>
    </source>
</evidence>
<proteinExistence type="inferred from homology"/>
<dbReference type="PANTHER" id="PTHR30222:SF12">
    <property type="entry name" value="NORSPERMIDINE SENSOR"/>
    <property type="match status" value="1"/>
</dbReference>
<dbReference type="PRINTS" id="PR00909">
    <property type="entry name" value="SPERMDNBNDNG"/>
</dbReference>
<feature type="signal peptide" evidence="6">
    <location>
        <begin position="1"/>
        <end position="16"/>
    </location>
</feature>
<dbReference type="GO" id="GO:0042597">
    <property type="term" value="C:periplasmic space"/>
    <property type="evidence" value="ECO:0007669"/>
    <property type="project" value="UniProtKB-SubCell"/>
</dbReference>
<dbReference type="PROSITE" id="PS51257">
    <property type="entry name" value="PROKAR_LIPOPROTEIN"/>
    <property type="match status" value="1"/>
</dbReference>
<dbReference type="CDD" id="cd13659">
    <property type="entry name" value="PBP2_PotF"/>
    <property type="match status" value="1"/>
</dbReference>
<dbReference type="GO" id="GO:0015846">
    <property type="term" value="P:polyamine transport"/>
    <property type="evidence" value="ECO:0007669"/>
    <property type="project" value="InterPro"/>
</dbReference>
<evidence type="ECO:0000256" key="3">
    <source>
        <dbReference type="ARBA" id="ARBA00022729"/>
    </source>
</evidence>
<name>A0A5J6PZX4_9NEIS</name>
<keyword evidence="3 6" id="KW-0732">Signal</keyword>
<comment type="function">
    <text evidence="5">Required for the activity of the bacterial periplasmic transport system of putrescine.</text>
</comment>
<dbReference type="Pfam" id="PF13416">
    <property type="entry name" value="SBP_bac_8"/>
    <property type="match status" value="1"/>
</dbReference>
<dbReference type="RefSeq" id="WP_151052217.1">
    <property type="nucleotide sequence ID" value="NZ_CP031700.1"/>
</dbReference>
<accession>A0A5J6PZX4</accession>
<evidence type="ECO:0000256" key="1">
    <source>
        <dbReference type="ARBA" id="ARBA00004418"/>
    </source>
</evidence>
<comment type="subcellular location">
    <subcellularLocation>
        <location evidence="1 5">Periplasm</location>
    </subcellularLocation>
</comment>
<dbReference type="KEGG" id="nzl:D0T92_09300"/>
<feature type="chain" id="PRO_5023878360" description="Putrescine-binding periplasmic protein" evidence="6">
    <location>
        <begin position="17"/>
        <end position="387"/>
    </location>
</feature>
<dbReference type="PANTHER" id="PTHR30222">
    <property type="entry name" value="SPERMIDINE/PUTRESCINE-BINDING PERIPLASMIC PROTEIN"/>
    <property type="match status" value="1"/>
</dbReference>